<evidence type="ECO:0000256" key="2">
    <source>
        <dbReference type="ARBA" id="ARBA00023054"/>
    </source>
</evidence>
<evidence type="ECO:0000256" key="3">
    <source>
        <dbReference type="SAM" id="Coils"/>
    </source>
</evidence>
<dbReference type="PANTHER" id="PTHR32347:SF14">
    <property type="entry name" value="EFFLUX SYSTEM COMPONENT YKNX-RELATED"/>
    <property type="match status" value="1"/>
</dbReference>
<evidence type="ECO:0000256" key="4">
    <source>
        <dbReference type="SAM" id="MobiDB-lite"/>
    </source>
</evidence>
<comment type="subcellular location">
    <subcellularLocation>
        <location evidence="1">Cell envelope</location>
    </subcellularLocation>
</comment>
<organism evidence="9 10">
    <name type="scientific">Anaerobacterium chartisolvens</name>
    <dbReference type="NCBI Taxonomy" id="1297424"/>
    <lineage>
        <taxon>Bacteria</taxon>
        <taxon>Bacillati</taxon>
        <taxon>Bacillota</taxon>
        <taxon>Clostridia</taxon>
        <taxon>Eubacteriales</taxon>
        <taxon>Oscillospiraceae</taxon>
        <taxon>Anaerobacterium</taxon>
    </lineage>
</organism>
<keyword evidence="5" id="KW-0472">Membrane</keyword>
<feature type="coiled-coil region" evidence="3">
    <location>
        <begin position="313"/>
        <end position="340"/>
    </location>
</feature>
<dbReference type="Pfam" id="PF25990">
    <property type="entry name" value="Beta-barrel_YknX"/>
    <property type="match status" value="1"/>
</dbReference>
<protein>
    <submittedName>
        <fullName evidence="9">HlyD family secretion protein</fullName>
    </submittedName>
</protein>
<dbReference type="Gene3D" id="2.40.50.100">
    <property type="match status" value="2"/>
</dbReference>
<dbReference type="InterPro" id="IPR058647">
    <property type="entry name" value="BSH_CzcB-like"/>
</dbReference>
<dbReference type="InterPro" id="IPR058625">
    <property type="entry name" value="MdtA-like_BSH"/>
</dbReference>
<evidence type="ECO:0000259" key="8">
    <source>
        <dbReference type="Pfam" id="PF25990"/>
    </source>
</evidence>
<keyword evidence="5" id="KW-0812">Transmembrane</keyword>
<keyword evidence="10" id="KW-1185">Reference proteome</keyword>
<feature type="domain" description="Multidrug resistance protein MdtA-like barrel-sandwich hybrid" evidence="6">
    <location>
        <begin position="79"/>
        <end position="162"/>
    </location>
</feature>
<dbReference type="Gene3D" id="2.40.30.170">
    <property type="match status" value="2"/>
</dbReference>
<gene>
    <name evidence="9" type="ORF">DFR58_11024</name>
</gene>
<evidence type="ECO:0000313" key="10">
    <source>
        <dbReference type="Proteomes" id="UP000253034"/>
    </source>
</evidence>
<feature type="region of interest" description="Disordered" evidence="4">
    <location>
        <begin position="477"/>
        <end position="542"/>
    </location>
</feature>
<dbReference type="Pfam" id="PF25917">
    <property type="entry name" value="BSH_RND"/>
    <property type="match status" value="1"/>
</dbReference>
<comment type="caution">
    <text evidence="9">The sequence shown here is derived from an EMBL/GenBank/DDBJ whole genome shotgun (WGS) entry which is preliminary data.</text>
</comment>
<dbReference type="PRINTS" id="PR01490">
    <property type="entry name" value="RTXTOXIND"/>
</dbReference>
<dbReference type="Proteomes" id="UP000253034">
    <property type="component" value="Unassembled WGS sequence"/>
</dbReference>
<dbReference type="Gene3D" id="2.40.420.20">
    <property type="match status" value="1"/>
</dbReference>
<keyword evidence="2 3" id="KW-0175">Coiled coil</keyword>
<evidence type="ECO:0000259" key="6">
    <source>
        <dbReference type="Pfam" id="PF25917"/>
    </source>
</evidence>
<evidence type="ECO:0000256" key="5">
    <source>
        <dbReference type="SAM" id="Phobius"/>
    </source>
</evidence>
<dbReference type="RefSeq" id="WP_170138107.1">
    <property type="nucleotide sequence ID" value="NZ_QPJT01000010.1"/>
</dbReference>
<dbReference type="Pfam" id="PF25973">
    <property type="entry name" value="BSH_CzcB"/>
    <property type="match status" value="1"/>
</dbReference>
<feature type="transmembrane region" description="Helical" evidence="5">
    <location>
        <begin position="21"/>
        <end position="39"/>
    </location>
</feature>
<dbReference type="PANTHER" id="PTHR32347">
    <property type="entry name" value="EFFLUX SYSTEM COMPONENT YKNX-RELATED"/>
    <property type="match status" value="1"/>
</dbReference>
<keyword evidence="5" id="KW-1133">Transmembrane helix</keyword>
<dbReference type="InterPro" id="IPR050465">
    <property type="entry name" value="UPF0194_transport"/>
</dbReference>
<evidence type="ECO:0000313" key="9">
    <source>
        <dbReference type="EMBL" id="RCX16531.1"/>
    </source>
</evidence>
<evidence type="ECO:0000256" key="1">
    <source>
        <dbReference type="ARBA" id="ARBA00004196"/>
    </source>
</evidence>
<sequence length="622" mass="64610">MRLQAVKKVSGFFNKSVLKKAAIGAVALVAVGVIVVVLVSKLGSSGNNSAIQQRTAIASKGDIGVSVSGSGPIVSSNESKITSAVAGKVTNVLFKEGDSVKVGDLLMEIDDSEAKLNVEKIKNSIAQAQLTANSDSKSLQGLDVKAPFSGRVSNITALKVGDELGKNANILTITDTSRLTANVTFSEAVISDIKVGQKAVVNIQDMMQSVDATVSYVGSSPFASGSGGRVYNVEVTLDNPGSITDGMSVSVEIDTKSGSQMSAGTGMLEYVSTQVVKSVSGGTVRGINVKENQHVESGETLIQIENDDLHVSAQTTSLKMEDLNSQLESAQKQLSEFKIYSPIDGVIVSQTITVGTTVKNADMLCVVSNTQAMEFEIDIDELDIAKIAEGQKANITIDALPQTTSSPISGEVSKISIQGNPSNGVTTYPVTVKISNTDSLKIGMNANAEIIVNEKKDVVMVPIDAVQTVQGKSFVRLKSSGGSRTGSFPARDSEGKRSSEGAVGNASAGRRDSNASAPGPGETAGGNRQQRGQADFSVRQGTEPANSEFVITFVEVGINNDEYIEIISGLQEGDEVIVTSVTASTGQGGANMQFSGGMGGMGGIGGTTRTFQISGNSQRSRP</sequence>
<dbReference type="SUPFAM" id="SSF111369">
    <property type="entry name" value="HlyD-like secretion proteins"/>
    <property type="match status" value="2"/>
</dbReference>
<feature type="domain" description="CzcB-like barrel-sandwich hybrid" evidence="7">
    <location>
        <begin position="274"/>
        <end position="369"/>
    </location>
</feature>
<name>A0A369B513_9FIRM</name>
<dbReference type="InterPro" id="IPR058636">
    <property type="entry name" value="Beta-barrel_YknX"/>
</dbReference>
<dbReference type="EMBL" id="QPJT01000010">
    <property type="protein sequence ID" value="RCX16531.1"/>
    <property type="molecule type" value="Genomic_DNA"/>
</dbReference>
<reference evidence="9 10" key="1">
    <citation type="submission" date="2018-07" db="EMBL/GenBank/DDBJ databases">
        <title>Genomic Encyclopedia of Type Strains, Phase IV (KMG-IV): sequencing the most valuable type-strain genomes for metagenomic binning, comparative biology and taxonomic classification.</title>
        <authorList>
            <person name="Goeker M."/>
        </authorList>
    </citation>
    <scope>NUCLEOTIDE SEQUENCE [LARGE SCALE GENOMIC DNA]</scope>
    <source>
        <strain evidence="9 10">DSM 27016</strain>
    </source>
</reference>
<dbReference type="GO" id="GO:0030313">
    <property type="term" value="C:cell envelope"/>
    <property type="evidence" value="ECO:0007669"/>
    <property type="project" value="UniProtKB-SubCell"/>
</dbReference>
<proteinExistence type="predicted"/>
<dbReference type="AlphaFoldDB" id="A0A369B513"/>
<feature type="domain" description="YknX-like beta-barrel" evidence="8">
    <location>
        <begin position="378"/>
        <end position="450"/>
    </location>
</feature>
<evidence type="ECO:0000259" key="7">
    <source>
        <dbReference type="Pfam" id="PF25973"/>
    </source>
</evidence>
<accession>A0A369B513</accession>